<organism evidence="2 3">
    <name type="scientific">Ciona intestinalis</name>
    <name type="common">Transparent sea squirt</name>
    <name type="synonym">Ascidia intestinalis</name>
    <dbReference type="NCBI Taxonomy" id="7719"/>
    <lineage>
        <taxon>Eukaryota</taxon>
        <taxon>Metazoa</taxon>
        <taxon>Chordata</taxon>
        <taxon>Tunicata</taxon>
        <taxon>Ascidiacea</taxon>
        <taxon>Phlebobranchia</taxon>
        <taxon>Cionidae</taxon>
        <taxon>Ciona</taxon>
    </lineage>
</organism>
<reference evidence="3" key="1">
    <citation type="journal article" date="2002" name="Science">
        <title>The draft genome of Ciona intestinalis: insights into chordate and vertebrate origins.</title>
        <authorList>
            <person name="Dehal P."/>
            <person name="Satou Y."/>
            <person name="Campbell R.K."/>
            <person name="Chapman J."/>
            <person name="Degnan B."/>
            <person name="De Tomaso A."/>
            <person name="Davidson B."/>
            <person name="Di Gregorio A."/>
            <person name="Gelpke M."/>
            <person name="Goodstein D.M."/>
            <person name="Harafuji N."/>
            <person name="Hastings K.E."/>
            <person name="Ho I."/>
            <person name="Hotta K."/>
            <person name="Huang W."/>
            <person name="Kawashima T."/>
            <person name="Lemaire P."/>
            <person name="Martinez D."/>
            <person name="Meinertzhagen I.A."/>
            <person name="Necula S."/>
            <person name="Nonaka M."/>
            <person name="Putnam N."/>
            <person name="Rash S."/>
            <person name="Saiga H."/>
            <person name="Satake M."/>
            <person name="Terry A."/>
            <person name="Yamada L."/>
            <person name="Wang H.G."/>
            <person name="Awazu S."/>
            <person name="Azumi K."/>
            <person name="Boore J."/>
            <person name="Branno M."/>
            <person name="Chin-Bow S."/>
            <person name="DeSantis R."/>
            <person name="Doyle S."/>
            <person name="Francino P."/>
            <person name="Keys D.N."/>
            <person name="Haga S."/>
            <person name="Hayashi H."/>
            <person name="Hino K."/>
            <person name="Imai K.S."/>
            <person name="Inaba K."/>
            <person name="Kano S."/>
            <person name="Kobayashi K."/>
            <person name="Kobayashi M."/>
            <person name="Lee B.I."/>
            <person name="Makabe K.W."/>
            <person name="Manohar C."/>
            <person name="Matassi G."/>
            <person name="Medina M."/>
            <person name="Mochizuki Y."/>
            <person name="Mount S."/>
            <person name="Morishita T."/>
            <person name="Miura S."/>
            <person name="Nakayama A."/>
            <person name="Nishizaka S."/>
            <person name="Nomoto H."/>
            <person name="Ohta F."/>
            <person name="Oishi K."/>
            <person name="Rigoutsos I."/>
            <person name="Sano M."/>
            <person name="Sasaki A."/>
            <person name="Sasakura Y."/>
            <person name="Shoguchi E."/>
            <person name="Shin-i T."/>
            <person name="Spagnuolo A."/>
            <person name="Stainier D."/>
            <person name="Suzuki M.M."/>
            <person name="Tassy O."/>
            <person name="Takatori N."/>
            <person name="Tokuoka M."/>
            <person name="Yagi K."/>
            <person name="Yoshizaki F."/>
            <person name="Wada S."/>
            <person name="Zhang C."/>
            <person name="Hyatt P.D."/>
            <person name="Larimer F."/>
            <person name="Detter C."/>
            <person name="Doggett N."/>
            <person name="Glavina T."/>
            <person name="Hawkins T."/>
            <person name="Richardson P."/>
            <person name="Lucas S."/>
            <person name="Kohara Y."/>
            <person name="Levine M."/>
            <person name="Satoh N."/>
            <person name="Rokhsar D.S."/>
        </authorList>
    </citation>
    <scope>NUCLEOTIDE SEQUENCE [LARGE SCALE GENOMIC DNA]</scope>
</reference>
<dbReference type="Proteomes" id="UP000008144">
    <property type="component" value="Unassembled WGS sequence"/>
</dbReference>
<name>H2Y2N9_CIOIN</name>
<feature type="region of interest" description="Disordered" evidence="1">
    <location>
        <begin position="64"/>
        <end position="100"/>
    </location>
</feature>
<proteinExistence type="predicted"/>
<reference evidence="2" key="3">
    <citation type="submission" date="2025-09" db="UniProtKB">
        <authorList>
            <consortium name="Ensembl"/>
        </authorList>
    </citation>
    <scope>IDENTIFICATION</scope>
</reference>
<dbReference type="Ensembl" id="ENSCINT00000035140.1">
    <property type="protein sequence ID" value="ENSCINP00000036174.1"/>
    <property type="gene ID" value="ENSCING00000018143.1"/>
</dbReference>
<protein>
    <submittedName>
        <fullName evidence="2">Uncharacterized protein</fullName>
    </submittedName>
</protein>
<accession>H2Y2N9</accession>
<feature type="compositionally biased region" description="Polar residues" evidence="1">
    <location>
        <begin position="83"/>
        <end position="100"/>
    </location>
</feature>
<dbReference type="HOGENOM" id="CLU_2312379_0_0_1"/>
<sequence length="100" mass="11406">SSFFCYGGAASSNDVATSAIITKHDVTNKLQRKLTKRPKGCFINSQTHYIVACGFFERRRMVSNPRTHKARRSRNVKDDDVSSNRILQHQTSWQKYGPSN</sequence>
<keyword evidence="3" id="KW-1185">Reference proteome</keyword>
<reference evidence="2" key="2">
    <citation type="submission" date="2025-08" db="UniProtKB">
        <authorList>
            <consortium name="Ensembl"/>
        </authorList>
    </citation>
    <scope>IDENTIFICATION</scope>
</reference>
<evidence type="ECO:0000256" key="1">
    <source>
        <dbReference type="SAM" id="MobiDB-lite"/>
    </source>
</evidence>
<dbReference type="AlphaFoldDB" id="H2Y2N9"/>
<evidence type="ECO:0000313" key="3">
    <source>
        <dbReference type="Proteomes" id="UP000008144"/>
    </source>
</evidence>
<evidence type="ECO:0000313" key="2">
    <source>
        <dbReference type="Ensembl" id="ENSCINP00000036174.1"/>
    </source>
</evidence>
<dbReference type="InParanoid" id="H2Y2N9"/>